<evidence type="ECO:0000256" key="1">
    <source>
        <dbReference type="ARBA" id="ARBA00004651"/>
    </source>
</evidence>
<feature type="transmembrane region" description="Helical" evidence="9">
    <location>
        <begin position="237"/>
        <end position="263"/>
    </location>
</feature>
<evidence type="ECO:0000259" key="10">
    <source>
        <dbReference type="PROSITE" id="PS50850"/>
    </source>
</evidence>
<dbReference type="SUPFAM" id="SSF103473">
    <property type="entry name" value="MFS general substrate transporter"/>
    <property type="match status" value="1"/>
</dbReference>
<dbReference type="Pfam" id="PF07690">
    <property type="entry name" value="MFS_1"/>
    <property type="match status" value="1"/>
</dbReference>
<dbReference type="PANTHER" id="PTHR23513:SF9">
    <property type="entry name" value="ENTEROBACTIN EXPORTER ENTS"/>
    <property type="match status" value="1"/>
</dbReference>
<evidence type="ECO:0000313" key="12">
    <source>
        <dbReference type="Proteomes" id="UP000027931"/>
    </source>
</evidence>
<dbReference type="Proteomes" id="UP000027931">
    <property type="component" value="Unassembled WGS sequence"/>
</dbReference>
<keyword evidence="12" id="KW-1185">Reference proteome</keyword>
<dbReference type="Gene3D" id="1.20.1250.20">
    <property type="entry name" value="MFS general substrate transporter like domains"/>
    <property type="match status" value="1"/>
</dbReference>
<feature type="transmembrane region" description="Helical" evidence="9">
    <location>
        <begin position="303"/>
        <end position="321"/>
    </location>
</feature>
<feature type="transmembrane region" description="Helical" evidence="9">
    <location>
        <begin position="53"/>
        <end position="78"/>
    </location>
</feature>
<reference evidence="11 12" key="1">
    <citation type="journal article" date="2013" name="Int. J. Syst. Evol. Microbiol.">
        <title>Tumebacillus flagellatus sp. nov., an alpha-amylase/pullulanase-producing bacterium isolated from cassava wastewater.</title>
        <authorList>
            <person name="Wang Q."/>
            <person name="Xie N."/>
            <person name="Qin Y."/>
            <person name="Shen N."/>
            <person name="Zhu J."/>
            <person name="Mi H."/>
            <person name="Huang R."/>
        </authorList>
    </citation>
    <scope>NUCLEOTIDE SEQUENCE [LARGE SCALE GENOMIC DNA]</scope>
    <source>
        <strain evidence="11 12">GST4</strain>
    </source>
</reference>
<feature type="transmembrane region" description="Helical" evidence="9">
    <location>
        <begin position="275"/>
        <end position="296"/>
    </location>
</feature>
<dbReference type="GO" id="GO:0005886">
    <property type="term" value="C:plasma membrane"/>
    <property type="evidence" value="ECO:0007669"/>
    <property type="project" value="UniProtKB-SubCell"/>
</dbReference>
<dbReference type="PROSITE" id="PS50850">
    <property type="entry name" value="MFS"/>
    <property type="match status" value="1"/>
</dbReference>
<feature type="transmembrane region" description="Helical" evidence="9">
    <location>
        <begin position="390"/>
        <end position="410"/>
    </location>
</feature>
<dbReference type="EMBL" id="JMIR01000048">
    <property type="protein sequence ID" value="KEO81064.1"/>
    <property type="molecule type" value="Genomic_DNA"/>
</dbReference>
<evidence type="ECO:0000313" key="11">
    <source>
        <dbReference type="EMBL" id="KEO81064.1"/>
    </source>
</evidence>
<evidence type="ECO:0000256" key="2">
    <source>
        <dbReference type="ARBA" id="ARBA00022448"/>
    </source>
</evidence>
<keyword evidence="2" id="KW-0813">Transport</keyword>
<keyword evidence="5 9" id="KW-1133">Transmembrane helix</keyword>
<keyword evidence="6 9" id="KW-0472">Membrane</keyword>
<dbReference type="GO" id="GO:0022857">
    <property type="term" value="F:transmembrane transporter activity"/>
    <property type="evidence" value="ECO:0007669"/>
    <property type="project" value="InterPro"/>
</dbReference>
<protein>
    <recommendedName>
        <fullName evidence="8">Multidrug efflux pump Tap</fullName>
    </recommendedName>
</protein>
<sequence>MDAQKSNTSGSSRWALFQDRAFLLYWIGFALSAFGDAIFFLDLQWMIVKLTGSGLVMGTMMLVMGLTRSVLMLVGGVVADRFDPRKLMALSDWSRAFVMIALYLLTLGVGTPPMAALYTLGVIFGLVDAVYWPARNAFAQRIVDKENYSQMNSISTGTMQLSVIIGPVLGAILLSAFGFGVGMWINALTFIVSAFTLLAVRKHWNTVYTPKKPQDTTRTSFKTDLFEGLNFVRNTPVLMWLLILWFFANGAANGMSVGLPFIADEFGVGAQGLGYMRGAFGVGGVIGAVVLSIWAVKTPTPRKVFIAFTLQGLAMASISLMHNQWEVAALMFIGGIASTALSVISSSLMLLLIPQDLMGRVSSVNSILTMGSTPIAQGAAGTIIDFAGPHVLYAAFGIVEAGSSFAGLFVPALRKYRHNTTESLPA</sequence>
<accession>A0A074LIW3</accession>
<dbReference type="CDD" id="cd06173">
    <property type="entry name" value="MFS_MefA_like"/>
    <property type="match status" value="1"/>
</dbReference>
<evidence type="ECO:0000256" key="8">
    <source>
        <dbReference type="ARBA" id="ARBA00040914"/>
    </source>
</evidence>
<dbReference type="InterPro" id="IPR011701">
    <property type="entry name" value="MFS"/>
</dbReference>
<feature type="transmembrane region" description="Helical" evidence="9">
    <location>
        <begin position="154"/>
        <end position="177"/>
    </location>
</feature>
<dbReference type="AlphaFoldDB" id="A0A074LIW3"/>
<evidence type="ECO:0000256" key="7">
    <source>
        <dbReference type="ARBA" id="ARBA00038075"/>
    </source>
</evidence>
<dbReference type="InterPro" id="IPR036259">
    <property type="entry name" value="MFS_trans_sf"/>
</dbReference>
<gene>
    <name evidence="11" type="ORF">EL26_22770</name>
</gene>
<name>A0A074LIW3_9BACL</name>
<feature type="transmembrane region" description="Helical" evidence="9">
    <location>
        <begin position="21"/>
        <end position="41"/>
    </location>
</feature>
<comment type="subcellular location">
    <subcellularLocation>
        <location evidence="1">Cell membrane</location>
        <topology evidence="1">Multi-pass membrane protein</topology>
    </subcellularLocation>
</comment>
<feature type="transmembrane region" description="Helical" evidence="9">
    <location>
        <begin position="90"/>
        <end position="109"/>
    </location>
</feature>
<feature type="transmembrane region" description="Helical" evidence="9">
    <location>
        <begin position="327"/>
        <end position="352"/>
    </location>
</feature>
<keyword evidence="3" id="KW-1003">Cell membrane</keyword>
<evidence type="ECO:0000256" key="5">
    <source>
        <dbReference type="ARBA" id="ARBA00022989"/>
    </source>
</evidence>
<dbReference type="RefSeq" id="WP_038094247.1">
    <property type="nucleotide sequence ID" value="NZ_JMIR01000048.1"/>
</dbReference>
<dbReference type="PANTHER" id="PTHR23513">
    <property type="entry name" value="INTEGRAL MEMBRANE EFFLUX PROTEIN-RELATED"/>
    <property type="match status" value="1"/>
</dbReference>
<evidence type="ECO:0000256" key="9">
    <source>
        <dbReference type="SAM" id="Phobius"/>
    </source>
</evidence>
<comment type="caution">
    <text evidence="11">The sequence shown here is derived from an EMBL/GenBank/DDBJ whole genome shotgun (WGS) entry which is preliminary data.</text>
</comment>
<organism evidence="11 12">
    <name type="scientific">Tumebacillus flagellatus</name>
    <dbReference type="NCBI Taxonomy" id="1157490"/>
    <lineage>
        <taxon>Bacteria</taxon>
        <taxon>Bacillati</taxon>
        <taxon>Bacillota</taxon>
        <taxon>Bacilli</taxon>
        <taxon>Bacillales</taxon>
        <taxon>Alicyclobacillaceae</taxon>
        <taxon>Tumebacillus</taxon>
    </lineage>
</organism>
<dbReference type="STRING" id="1157490.EL26_22770"/>
<proteinExistence type="inferred from homology"/>
<dbReference type="InterPro" id="IPR020846">
    <property type="entry name" value="MFS_dom"/>
</dbReference>
<feature type="domain" description="Major facilitator superfamily (MFS) profile" evidence="10">
    <location>
        <begin position="21"/>
        <end position="414"/>
    </location>
</feature>
<comment type="similarity">
    <text evidence="7">Belongs to the major facilitator superfamily. Drug:H(+) antiporter-3 (DHA3) (TC 2.A.1.21) family.</text>
</comment>
<evidence type="ECO:0000256" key="6">
    <source>
        <dbReference type="ARBA" id="ARBA00023136"/>
    </source>
</evidence>
<dbReference type="eggNOG" id="COG2271">
    <property type="taxonomic scope" value="Bacteria"/>
</dbReference>
<evidence type="ECO:0000256" key="4">
    <source>
        <dbReference type="ARBA" id="ARBA00022692"/>
    </source>
</evidence>
<evidence type="ECO:0000256" key="3">
    <source>
        <dbReference type="ARBA" id="ARBA00022475"/>
    </source>
</evidence>
<keyword evidence="4 9" id="KW-0812">Transmembrane</keyword>
<dbReference type="OrthoDB" id="6360at2"/>
<feature type="transmembrane region" description="Helical" evidence="9">
    <location>
        <begin position="364"/>
        <end position="384"/>
    </location>
</feature>